<protein>
    <submittedName>
        <fullName evidence="1">Uncharacterized protein</fullName>
    </submittedName>
</protein>
<dbReference type="EMBL" id="CM043802">
    <property type="protein sequence ID" value="KAI4808714.1"/>
    <property type="molecule type" value="Genomic_DNA"/>
</dbReference>
<dbReference type="Proteomes" id="UP001057452">
    <property type="component" value="Chromosome 18"/>
</dbReference>
<name>A0ACB9W7D6_CHAAC</name>
<reference evidence="1" key="1">
    <citation type="submission" date="2022-05" db="EMBL/GenBank/DDBJ databases">
        <title>Chromosome-level genome of Chaenocephalus aceratus.</title>
        <authorList>
            <person name="Park H."/>
        </authorList>
    </citation>
    <scope>NUCLEOTIDE SEQUENCE</scope>
    <source>
        <strain evidence="1">KU_202001</strain>
    </source>
</reference>
<organism evidence="1 2">
    <name type="scientific">Chaenocephalus aceratus</name>
    <name type="common">Blackfin icefish</name>
    <name type="synonym">Chaenichthys aceratus</name>
    <dbReference type="NCBI Taxonomy" id="36190"/>
    <lineage>
        <taxon>Eukaryota</taxon>
        <taxon>Metazoa</taxon>
        <taxon>Chordata</taxon>
        <taxon>Craniata</taxon>
        <taxon>Vertebrata</taxon>
        <taxon>Euteleostomi</taxon>
        <taxon>Actinopterygii</taxon>
        <taxon>Neopterygii</taxon>
        <taxon>Teleostei</taxon>
        <taxon>Neoteleostei</taxon>
        <taxon>Acanthomorphata</taxon>
        <taxon>Eupercaria</taxon>
        <taxon>Perciformes</taxon>
        <taxon>Notothenioidei</taxon>
        <taxon>Channichthyidae</taxon>
        <taxon>Chaenocephalus</taxon>
    </lineage>
</organism>
<keyword evidence="2" id="KW-1185">Reference proteome</keyword>
<sequence length="129" mass="14510">MPWQPASFLLQNGANVKPGRQQRERTAAPRHHPGHTGLVCLFLKRGADYNARDKTQKDPISIAVDTANADIVTLLRIAKMNKEMREMDGAFGQSGDETYQDIFRDFSHMASNNPEKLKRRSADPKSYPA</sequence>
<proteinExistence type="predicted"/>
<evidence type="ECO:0000313" key="1">
    <source>
        <dbReference type="EMBL" id="KAI4808714.1"/>
    </source>
</evidence>
<gene>
    <name evidence="1" type="ORF">KUCAC02_000762</name>
</gene>
<evidence type="ECO:0000313" key="2">
    <source>
        <dbReference type="Proteomes" id="UP001057452"/>
    </source>
</evidence>
<accession>A0ACB9W7D6</accession>
<comment type="caution">
    <text evidence="1">The sequence shown here is derived from an EMBL/GenBank/DDBJ whole genome shotgun (WGS) entry which is preliminary data.</text>
</comment>